<feature type="region of interest" description="Disordered" evidence="1">
    <location>
        <begin position="841"/>
        <end position="885"/>
    </location>
</feature>
<feature type="compositionally biased region" description="Polar residues" evidence="1">
    <location>
        <begin position="503"/>
        <end position="517"/>
    </location>
</feature>
<feature type="region of interest" description="Disordered" evidence="1">
    <location>
        <begin position="182"/>
        <end position="212"/>
    </location>
</feature>
<name>A0A072NVE9_9EURO</name>
<accession>A0A072NVE9</accession>
<dbReference type="EMBL" id="AMGV01000021">
    <property type="protein sequence ID" value="KEF51829.1"/>
    <property type="molecule type" value="Genomic_DNA"/>
</dbReference>
<reference evidence="2 3" key="1">
    <citation type="submission" date="2013-03" db="EMBL/GenBank/DDBJ databases">
        <title>The Genome Sequence of Exophiala aquamarina CBS 119918.</title>
        <authorList>
            <consortium name="The Broad Institute Genomics Platform"/>
            <person name="Cuomo C."/>
            <person name="de Hoog S."/>
            <person name="Gorbushina A."/>
            <person name="Walker B."/>
            <person name="Young S.K."/>
            <person name="Zeng Q."/>
            <person name="Gargeya S."/>
            <person name="Fitzgerald M."/>
            <person name="Haas B."/>
            <person name="Abouelleil A."/>
            <person name="Allen A.W."/>
            <person name="Alvarado L."/>
            <person name="Arachchi H.M."/>
            <person name="Berlin A.M."/>
            <person name="Chapman S.B."/>
            <person name="Gainer-Dewar J."/>
            <person name="Goldberg J."/>
            <person name="Griggs A."/>
            <person name="Gujja S."/>
            <person name="Hansen M."/>
            <person name="Howarth C."/>
            <person name="Imamovic A."/>
            <person name="Ireland A."/>
            <person name="Larimer J."/>
            <person name="McCowan C."/>
            <person name="Murphy C."/>
            <person name="Pearson M."/>
            <person name="Poon T.W."/>
            <person name="Priest M."/>
            <person name="Roberts A."/>
            <person name="Saif S."/>
            <person name="Shea T."/>
            <person name="Sisk P."/>
            <person name="Sykes S."/>
            <person name="Wortman J."/>
            <person name="Nusbaum C."/>
            <person name="Birren B."/>
        </authorList>
    </citation>
    <scope>NUCLEOTIDE SEQUENCE [LARGE SCALE GENOMIC DNA]</scope>
    <source>
        <strain evidence="2 3">CBS 119918</strain>
    </source>
</reference>
<evidence type="ECO:0000313" key="3">
    <source>
        <dbReference type="Proteomes" id="UP000027920"/>
    </source>
</evidence>
<feature type="compositionally biased region" description="Polar residues" evidence="1">
    <location>
        <begin position="34"/>
        <end position="44"/>
    </location>
</feature>
<feature type="compositionally biased region" description="Polar residues" evidence="1">
    <location>
        <begin position="15"/>
        <end position="25"/>
    </location>
</feature>
<feature type="compositionally biased region" description="Low complexity" evidence="1">
    <location>
        <begin position="359"/>
        <end position="369"/>
    </location>
</feature>
<sequence>MPFGSLRNRVGGKASNPQSGDSPTKSHQRGRSITMPSITPRKSWTSLFDSYKRGRFTVINVSPVKVLPDALEEDLYPQYDPTNPDHDPERANATSPQQKSLRGRRTPSPHPQKRTSGARPPKLHRRNRSQTSLKEAEVPKTFLESLADAIRAPASFFYKDTKKSPVINDDTAKDVTSSLVATPKSARTSPKKSVTFQPGASFMESGQRSSPIDIPKPAPSLAPVQLAFTPFAHGFASELRDSILTARLPETQILKSSPELHYALGAAQLRDHFVEIETQIQPQGSHVDLPTPSETNSSIEDPFADPSDATKQGKTQEMLTGYDDRFQSRNLTTVTSTNIAIDRNFVSNDEKVQDLPPDLTATTSSSLTTNRRGVINTTKGSAHPSGHCGRESEASESISSDSGLLGPTPSTMKDSGTSKHCGERQSTVSKLMSGSRALDAPLERYDADHELSEEPKSQAHDSQHLRSPVGSQKWIDNPTHEDIRQKFKVYSAHKGPQRKQETETTAMETPRQGSVQSAPCNAAIATLPTTLSNSRRLSVEDLDLVADLGKAGTENPSSQVRDMNIPSPPKNLLSDSNNSQTFPWTAELTLRSAKSPLKKKMSPPESILECTDNSLDLSSSQDIVKLQGNVWSTLEDTFIEGSLVGSEVDCPTIRDPGLSSKSIAIQTPSPARIPLPASSHPGLERAKNYVDQCNWCPFKEYKFSYAATAAIEMNSSSFRRFLGLQGCFYAFWELCKLPDSTKPSRDTRGLASSEIDTLFDEIKQATLLPEPGRSALLKAFKAILASDDLEFYALGNRPMSSESIETIDAPSGPRHSEEGILRTQLDNLLLRMKDEGVAVESDAEPWLERHANSSHTRRAASHTRDEALSRPEQIGSASEEEKFEKVSKVLENSKLKLKGEFKGFTYDKSYSLREQWLLTSPYLRCYMRTDHICLTGIQRRETTESQRSLLPGRRRSMWSDKSQSGASTSATSTMDALEEDEKFCQGIV</sequence>
<evidence type="ECO:0000313" key="2">
    <source>
        <dbReference type="EMBL" id="KEF51829.1"/>
    </source>
</evidence>
<comment type="caution">
    <text evidence="2">The sequence shown here is derived from an EMBL/GenBank/DDBJ whole genome shotgun (WGS) entry which is preliminary data.</text>
</comment>
<organism evidence="2 3">
    <name type="scientific">Exophiala aquamarina CBS 119918</name>
    <dbReference type="NCBI Taxonomy" id="1182545"/>
    <lineage>
        <taxon>Eukaryota</taxon>
        <taxon>Fungi</taxon>
        <taxon>Dikarya</taxon>
        <taxon>Ascomycota</taxon>
        <taxon>Pezizomycotina</taxon>
        <taxon>Eurotiomycetes</taxon>
        <taxon>Chaetothyriomycetidae</taxon>
        <taxon>Chaetothyriales</taxon>
        <taxon>Herpotrichiellaceae</taxon>
        <taxon>Exophiala</taxon>
    </lineage>
</organism>
<dbReference type="AlphaFoldDB" id="A0A072NVE9"/>
<feature type="region of interest" description="Disordered" evidence="1">
    <location>
        <begin position="75"/>
        <end position="135"/>
    </location>
</feature>
<evidence type="ECO:0000256" key="1">
    <source>
        <dbReference type="SAM" id="MobiDB-lite"/>
    </source>
</evidence>
<proteinExistence type="predicted"/>
<keyword evidence="3" id="KW-1185">Reference proteome</keyword>
<dbReference type="VEuPathDB" id="FungiDB:A1O9_12166"/>
<feature type="compositionally biased region" description="Polar residues" evidence="1">
    <location>
        <begin position="182"/>
        <end position="210"/>
    </location>
</feature>
<feature type="region of interest" description="Disordered" evidence="1">
    <location>
        <begin position="351"/>
        <end position="517"/>
    </location>
</feature>
<gene>
    <name evidence="2" type="ORF">A1O9_12166</name>
</gene>
<feature type="compositionally biased region" description="Basic and acidic residues" evidence="1">
    <location>
        <begin position="441"/>
        <end position="464"/>
    </location>
</feature>
<feature type="compositionally biased region" description="Basic residues" evidence="1">
    <location>
        <begin position="101"/>
        <end position="113"/>
    </location>
</feature>
<dbReference type="GeneID" id="25287061"/>
<feature type="region of interest" description="Disordered" evidence="1">
    <location>
        <begin position="1"/>
        <end position="44"/>
    </location>
</feature>
<feature type="region of interest" description="Disordered" evidence="1">
    <location>
        <begin position="943"/>
        <end position="978"/>
    </location>
</feature>
<protein>
    <submittedName>
        <fullName evidence="2">Uncharacterized protein</fullName>
    </submittedName>
</protein>
<dbReference type="HOGENOM" id="CLU_017268_0_0_1"/>
<feature type="region of interest" description="Disordered" evidence="1">
    <location>
        <begin position="281"/>
        <end position="314"/>
    </location>
</feature>
<dbReference type="OrthoDB" id="4119912at2759"/>
<dbReference type="RefSeq" id="XP_013254419.1">
    <property type="nucleotide sequence ID" value="XM_013398965.1"/>
</dbReference>
<dbReference type="Proteomes" id="UP000027920">
    <property type="component" value="Unassembled WGS sequence"/>
</dbReference>